<dbReference type="GO" id="GO:0043811">
    <property type="term" value="F:phosphate:acyl-[acyl carrier protein] acyltransferase activity"/>
    <property type="evidence" value="ECO:0007669"/>
    <property type="project" value="UniProtKB-UniRule"/>
</dbReference>
<proteinExistence type="inferred from homology"/>
<comment type="subunit">
    <text evidence="9 10">Homodimer. Probably interacts with PlsY.</text>
</comment>
<gene>
    <name evidence="10" type="primary">plsX</name>
    <name evidence="11" type="ORF">SAMN05660831_00434</name>
</gene>
<protein>
    <recommendedName>
        <fullName evidence="8 10">Phosphate acyltransferase</fullName>
        <ecNumber evidence="8 10">2.3.1.274</ecNumber>
    </recommendedName>
    <alternativeName>
        <fullName evidence="10">Acyl-ACP phosphotransacylase</fullName>
    </alternativeName>
    <alternativeName>
        <fullName evidence="10">Acyl-[acyl-carrier-protein]--phosphate acyltransferase</fullName>
    </alternativeName>
    <alternativeName>
        <fullName evidence="10">Phosphate-acyl-ACP acyltransferase</fullName>
    </alternativeName>
</protein>
<evidence type="ECO:0000256" key="9">
    <source>
        <dbReference type="ARBA" id="ARBA00046608"/>
    </source>
</evidence>
<keyword evidence="11" id="KW-0012">Acyltransferase</keyword>
<evidence type="ECO:0000256" key="7">
    <source>
        <dbReference type="ARBA" id="ARBA00023264"/>
    </source>
</evidence>
<dbReference type="PANTHER" id="PTHR30100">
    <property type="entry name" value="FATTY ACID/PHOSPHOLIPID SYNTHESIS PROTEIN PLSX"/>
    <property type="match status" value="1"/>
</dbReference>
<dbReference type="Gene3D" id="3.40.718.10">
    <property type="entry name" value="Isopropylmalate Dehydrogenase"/>
    <property type="match status" value="1"/>
</dbReference>
<dbReference type="SUPFAM" id="SSF53659">
    <property type="entry name" value="Isocitrate/Isopropylmalate dehydrogenase-like"/>
    <property type="match status" value="1"/>
</dbReference>
<evidence type="ECO:0000256" key="10">
    <source>
        <dbReference type="HAMAP-Rule" id="MF_00019"/>
    </source>
</evidence>
<name>A0A1I1NUK6_9GAMM</name>
<dbReference type="STRING" id="1123397.SAMN05660831_00434"/>
<dbReference type="NCBIfam" id="TIGR00182">
    <property type="entry name" value="plsX"/>
    <property type="match status" value="1"/>
</dbReference>
<organism evidence="11 12">
    <name type="scientific">Thiohalospira halophila DSM 15071</name>
    <dbReference type="NCBI Taxonomy" id="1123397"/>
    <lineage>
        <taxon>Bacteria</taxon>
        <taxon>Pseudomonadati</taxon>
        <taxon>Pseudomonadota</taxon>
        <taxon>Gammaproteobacteria</taxon>
        <taxon>Thiohalospirales</taxon>
        <taxon>Thiohalospiraceae</taxon>
        <taxon>Thiohalospira</taxon>
    </lineage>
</organism>
<accession>A0A1I1NUK6</accession>
<comment type="pathway">
    <text evidence="10">Lipid metabolism; phospholipid metabolism.</text>
</comment>
<comment type="catalytic activity">
    <reaction evidence="1 10">
        <text>a fatty acyl-[ACP] + phosphate = an acyl phosphate + holo-[ACP]</text>
        <dbReference type="Rhea" id="RHEA:42292"/>
        <dbReference type="Rhea" id="RHEA-COMP:9685"/>
        <dbReference type="Rhea" id="RHEA-COMP:14125"/>
        <dbReference type="ChEBI" id="CHEBI:43474"/>
        <dbReference type="ChEBI" id="CHEBI:59918"/>
        <dbReference type="ChEBI" id="CHEBI:64479"/>
        <dbReference type="ChEBI" id="CHEBI:138651"/>
        <dbReference type="EC" id="2.3.1.274"/>
    </reaction>
</comment>
<evidence type="ECO:0000256" key="2">
    <source>
        <dbReference type="ARBA" id="ARBA00022490"/>
    </source>
</evidence>
<keyword evidence="2 10" id="KW-0963">Cytoplasm</keyword>
<dbReference type="Pfam" id="PF02504">
    <property type="entry name" value="FA_synthesis"/>
    <property type="match status" value="1"/>
</dbReference>
<evidence type="ECO:0000256" key="6">
    <source>
        <dbReference type="ARBA" id="ARBA00023209"/>
    </source>
</evidence>
<evidence type="ECO:0000256" key="4">
    <source>
        <dbReference type="ARBA" id="ARBA00022679"/>
    </source>
</evidence>
<dbReference type="HAMAP" id="MF_00019">
    <property type="entry name" value="PlsX"/>
    <property type="match status" value="1"/>
</dbReference>
<keyword evidence="5 10" id="KW-0443">Lipid metabolism</keyword>
<dbReference type="GO" id="GO:0008654">
    <property type="term" value="P:phospholipid biosynthetic process"/>
    <property type="evidence" value="ECO:0007669"/>
    <property type="project" value="UniProtKB-KW"/>
</dbReference>
<keyword evidence="4 10" id="KW-0808">Transferase</keyword>
<evidence type="ECO:0000256" key="8">
    <source>
        <dbReference type="ARBA" id="ARBA00024069"/>
    </source>
</evidence>
<dbReference type="GO" id="GO:0005737">
    <property type="term" value="C:cytoplasm"/>
    <property type="evidence" value="ECO:0007669"/>
    <property type="project" value="UniProtKB-SubCell"/>
</dbReference>
<evidence type="ECO:0000256" key="3">
    <source>
        <dbReference type="ARBA" id="ARBA00022516"/>
    </source>
</evidence>
<dbReference type="AlphaFoldDB" id="A0A1I1NUK6"/>
<dbReference type="PIRSF" id="PIRSF002465">
    <property type="entry name" value="Phsphlp_syn_PlsX"/>
    <property type="match status" value="1"/>
</dbReference>
<comment type="similarity">
    <text evidence="10">Belongs to the PlsX family.</text>
</comment>
<evidence type="ECO:0000256" key="1">
    <source>
        <dbReference type="ARBA" id="ARBA00001232"/>
    </source>
</evidence>
<sequence length="342" mass="36434">MADNCTIAVDAMGGDEGPDVTVPASLGLLDAHPRAELILVGDEDRLRAAVESRGGDRGGRLTYRHASQVVEMDESASLAMRNKKDSSMRVAINLVKEGQAQACVSAGNTGALMATARFVLKTLPGVDRPAICTTLPTAEGHVHVLDLGANVDSRSTNLFEFAVMGSVLAGAVDRQERPSVGLLNVGEEDVKGNEVVKEAARLLGDSDLAYHGFVEGNDVFQGTTDVVVCDGFVGNVMLKSTEGVARLIAGNLRAEFRRNPLTKLVGLMARPVLNRFRSRIDPRRFNGASLVGLQGIVIKSHGNADTYAFGQALHEAILEVDKAVPDRIGQELERVLVEGRTV</sequence>
<dbReference type="Proteomes" id="UP000198611">
    <property type="component" value="Unassembled WGS sequence"/>
</dbReference>
<keyword evidence="6 10" id="KW-0594">Phospholipid biosynthesis</keyword>
<reference evidence="11 12" key="1">
    <citation type="submission" date="2016-10" db="EMBL/GenBank/DDBJ databases">
        <authorList>
            <person name="de Groot N.N."/>
        </authorList>
    </citation>
    <scope>NUCLEOTIDE SEQUENCE [LARGE SCALE GENOMIC DNA]</scope>
    <source>
        <strain evidence="11 12">HL3</strain>
    </source>
</reference>
<dbReference type="UniPathway" id="UPA00085"/>
<evidence type="ECO:0000313" key="11">
    <source>
        <dbReference type="EMBL" id="SFD01002.1"/>
    </source>
</evidence>
<dbReference type="InterPro" id="IPR012281">
    <property type="entry name" value="Phospholipid_synth_PlsX-like"/>
</dbReference>
<comment type="function">
    <text evidence="10">Catalyzes the reversible formation of acyl-phosphate (acyl-PO(4)) from acyl-[acyl-carrier-protein] (acyl-ACP). This enzyme utilizes acyl-ACP as fatty acyl donor, but not acyl-CoA.</text>
</comment>
<comment type="subcellular location">
    <subcellularLocation>
        <location evidence="10">Cytoplasm</location>
    </subcellularLocation>
    <text evidence="10">Associated with the membrane possibly through PlsY.</text>
</comment>
<dbReference type="GO" id="GO:0006633">
    <property type="term" value="P:fatty acid biosynthetic process"/>
    <property type="evidence" value="ECO:0007669"/>
    <property type="project" value="UniProtKB-UniRule"/>
</dbReference>
<evidence type="ECO:0000313" key="12">
    <source>
        <dbReference type="Proteomes" id="UP000198611"/>
    </source>
</evidence>
<dbReference type="EC" id="2.3.1.274" evidence="8 10"/>
<evidence type="ECO:0000256" key="5">
    <source>
        <dbReference type="ARBA" id="ARBA00023098"/>
    </source>
</evidence>
<keyword evidence="3 10" id="KW-0444">Lipid biosynthesis</keyword>
<dbReference type="InterPro" id="IPR003664">
    <property type="entry name" value="FA_synthesis"/>
</dbReference>
<dbReference type="RefSeq" id="WP_093427098.1">
    <property type="nucleotide sequence ID" value="NZ_FOMJ01000001.1"/>
</dbReference>
<dbReference type="OrthoDB" id="9806408at2"/>
<dbReference type="PANTHER" id="PTHR30100:SF1">
    <property type="entry name" value="PHOSPHATE ACYLTRANSFERASE"/>
    <property type="match status" value="1"/>
</dbReference>
<keyword evidence="12" id="KW-1185">Reference proteome</keyword>
<keyword evidence="7 10" id="KW-1208">Phospholipid metabolism</keyword>
<dbReference type="EMBL" id="FOMJ01000001">
    <property type="protein sequence ID" value="SFD01002.1"/>
    <property type="molecule type" value="Genomic_DNA"/>
</dbReference>